<dbReference type="Proteomes" id="UP001056384">
    <property type="component" value="Chromosome 2"/>
</dbReference>
<dbReference type="EMBL" id="CP099419">
    <property type="protein sequence ID" value="USW50238.1"/>
    <property type="molecule type" value="Genomic_DNA"/>
</dbReference>
<reference evidence="3" key="1">
    <citation type="submission" date="2022-06" db="EMBL/GenBank/DDBJ databases">
        <title>Complete genome sequences of two strains of the flax pathogen Septoria linicola.</title>
        <authorList>
            <person name="Lapalu N."/>
            <person name="Simon A."/>
            <person name="Demenou B."/>
            <person name="Paumier D."/>
            <person name="Guillot M.-P."/>
            <person name="Gout L."/>
            <person name="Valade R."/>
        </authorList>
    </citation>
    <scope>NUCLEOTIDE SEQUENCE</scope>
    <source>
        <strain evidence="3">SE15195</strain>
    </source>
</reference>
<feature type="region of interest" description="Disordered" evidence="1">
    <location>
        <begin position="66"/>
        <end position="116"/>
    </location>
</feature>
<proteinExistence type="predicted"/>
<keyword evidence="2" id="KW-0732">Signal</keyword>
<evidence type="ECO:0000256" key="2">
    <source>
        <dbReference type="SAM" id="SignalP"/>
    </source>
</evidence>
<feature type="chain" id="PRO_5040382640" evidence="2">
    <location>
        <begin position="26"/>
        <end position="287"/>
    </location>
</feature>
<accession>A0A9Q9EID6</accession>
<feature type="compositionally biased region" description="Basic and acidic residues" evidence="1">
    <location>
        <begin position="82"/>
        <end position="93"/>
    </location>
</feature>
<gene>
    <name evidence="3" type="ORF">Slin15195_G035570</name>
</gene>
<name>A0A9Q9EID6_9PEZI</name>
<sequence length="287" mass="32652">MARKQYEGLHLTLTFLLGTLCFSSSRNNVSPFNGLRNAATDVVTVASDGLNNLVVAGTQILLTSGRNRNFPQMDPTGRAHRKLEDHAQDRKDGSNAPDEPVDDKQKEETNLCATSKKATKLDLPELHDKKLQEPAKKTARAEYLEAGNTLTSLPPLHSRPSKCLTQLNEDEMKLNIELNVRNDLVFSMYHEEYTRRVKELKQEQKIDQLRAASKRELLRSVRAKKDWALLTEDELRNEIEREARQQFAERYLRKEAERTLNYYPQGGPVKLCANARACKQESASTSE</sequence>
<keyword evidence="4" id="KW-1185">Reference proteome</keyword>
<feature type="signal peptide" evidence="2">
    <location>
        <begin position="1"/>
        <end position="25"/>
    </location>
</feature>
<dbReference type="AlphaFoldDB" id="A0A9Q9EID6"/>
<evidence type="ECO:0000313" key="3">
    <source>
        <dbReference type="EMBL" id="USW50238.1"/>
    </source>
</evidence>
<evidence type="ECO:0000313" key="4">
    <source>
        <dbReference type="Proteomes" id="UP001056384"/>
    </source>
</evidence>
<evidence type="ECO:0000256" key="1">
    <source>
        <dbReference type="SAM" id="MobiDB-lite"/>
    </source>
</evidence>
<organism evidence="3 4">
    <name type="scientific">Septoria linicola</name>
    <dbReference type="NCBI Taxonomy" id="215465"/>
    <lineage>
        <taxon>Eukaryota</taxon>
        <taxon>Fungi</taxon>
        <taxon>Dikarya</taxon>
        <taxon>Ascomycota</taxon>
        <taxon>Pezizomycotina</taxon>
        <taxon>Dothideomycetes</taxon>
        <taxon>Dothideomycetidae</taxon>
        <taxon>Mycosphaerellales</taxon>
        <taxon>Mycosphaerellaceae</taxon>
        <taxon>Septoria</taxon>
    </lineage>
</organism>
<protein>
    <submittedName>
        <fullName evidence="3">Uncharacterized protein</fullName>
    </submittedName>
</protein>